<organism evidence="2 3">
    <name type="scientific">Amycolatopsis endophytica</name>
    <dbReference type="NCBI Taxonomy" id="860233"/>
    <lineage>
        <taxon>Bacteria</taxon>
        <taxon>Bacillati</taxon>
        <taxon>Actinomycetota</taxon>
        <taxon>Actinomycetes</taxon>
        <taxon>Pseudonocardiales</taxon>
        <taxon>Pseudonocardiaceae</taxon>
        <taxon>Amycolatopsis</taxon>
    </lineage>
</organism>
<feature type="transmembrane region" description="Helical" evidence="1">
    <location>
        <begin position="39"/>
        <end position="59"/>
    </location>
</feature>
<dbReference type="EMBL" id="JACCFK010000002">
    <property type="protein sequence ID" value="NYI93177.1"/>
    <property type="molecule type" value="Genomic_DNA"/>
</dbReference>
<keyword evidence="1" id="KW-0472">Membrane</keyword>
<gene>
    <name evidence="2" type="ORF">HNR02_006552</name>
</gene>
<evidence type="ECO:0000256" key="1">
    <source>
        <dbReference type="SAM" id="Phobius"/>
    </source>
</evidence>
<sequence>MARRTRFRTQRRFLTTIAYGSWLLLCTIGPLLFIFVGRWLAVGVAIAVVGGWGAFVVLVPPSGGRRFYEVTPGGLVVEMAGERLTIPWPGIEYVVHRPVAKTYQDGATTTHWETLELVLHDSTRIFIHDVHRQGVLSKLIVQRCRDRIVHRLTAAFERTGEVEYGNFHFDREGARSPGGFLPWRGDWRIRHFRDGKGSSMMITAPGKRTIGGWVPEWTTARELVTTLSGAAR</sequence>
<name>A0A853BF19_9PSEU</name>
<evidence type="ECO:0000313" key="3">
    <source>
        <dbReference type="Proteomes" id="UP000549616"/>
    </source>
</evidence>
<dbReference type="RefSeq" id="WP_179777387.1">
    <property type="nucleotide sequence ID" value="NZ_JACCFK010000002.1"/>
</dbReference>
<accession>A0A853BF19</accession>
<keyword evidence="1" id="KW-0812">Transmembrane</keyword>
<dbReference type="Proteomes" id="UP000549616">
    <property type="component" value="Unassembled WGS sequence"/>
</dbReference>
<dbReference type="AlphaFoldDB" id="A0A853BF19"/>
<protein>
    <submittedName>
        <fullName evidence="2">Uncharacterized protein</fullName>
    </submittedName>
</protein>
<feature type="transmembrane region" description="Helical" evidence="1">
    <location>
        <begin position="12"/>
        <end position="33"/>
    </location>
</feature>
<evidence type="ECO:0000313" key="2">
    <source>
        <dbReference type="EMBL" id="NYI93177.1"/>
    </source>
</evidence>
<keyword evidence="3" id="KW-1185">Reference proteome</keyword>
<proteinExistence type="predicted"/>
<reference evidence="2 3" key="1">
    <citation type="submission" date="2020-07" db="EMBL/GenBank/DDBJ databases">
        <title>Sequencing the genomes of 1000 actinobacteria strains.</title>
        <authorList>
            <person name="Klenk H.-P."/>
        </authorList>
    </citation>
    <scope>NUCLEOTIDE SEQUENCE [LARGE SCALE GENOMIC DNA]</scope>
    <source>
        <strain evidence="2 3">DSM 104006</strain>
    </source>
</reference>
<keyword evidence="1" id="KW-1133">Transmembrane helix</keyword>
<comment type="caution">
    <text evidence="2">The sequence shown here is derived from an EMBL/GenBank/DDBJ whole genome shotgun (WGS) entry which is preliminary data.</text>
</comment>